<feature type="region of interest" description="Disordered" evidence="5">
    <location>
        <begin position="261"/>
        <end position="305"/>
    </location>
</feature>
<dbReference type="InterPro" id="IPR003441">
    <property type="entry name" value="NAC-dom"/>
</dbReference>
<evidence type="ECO:0000256" key="4">
    <source>
        <dbReference type="ARBA" id="ARBA00023242"/>
    </source>
</evidence>
<evidence type="ECO:0000313" key="8">
    <source>
        <dbReference type="Proteomes" id="UP001417504"/>
    </source>
</evidence>
<feature type="compositionally biased region" description="Polar residues" evidence="5">
    <location>
        <begin position="261"/>
        <end position="271"/>
    </location>
</feature>
<dbReference type="Proteomes" id="UP001417504">
    <property type="component" value="Unassembled WGS sequence"/>
</dbReference>
<evidence type="ECO:0000259" key="6">
    <source>
        <dbReference type="PROSITE" id="PS51005"/>
    </source>
</evidence>
<dbReference type="PROSITE" id="PS51005">
    <property type="entry name" value="NAC"/>
    <property type="match status" value="1"/>
</dbReference>
<organism evidence="7 8">
    <name type="scientific">Stephania japonica</name>
    <dbReference type="NCBI Taxonomy" id="461633"/>
    <lineage>
        <taxon>Eukaryota</taxon>
        <taxon>Viridiplantae</taxon>
        <taxon>Streptophyta</taxon>
        <taxon>Embryophyta</taxon>
        <taxon>Tracheophyta</taxon>
        <taxon>Spermatophyta</taxon>
        <taxon>Magnoliopsida</taxon>
        <taxon>Ranunculales</taxon>
        <taxon>Menispermaceae</taxon>
        <taxon>Menispermoideae</taxon>
        <taxon>Cissampelideae</taxon>
        <taxon>Stephania</taxon>
    </lineage>
</organism>
<evidence type="ECO:0000256" key="5">
    <source>
        <dbReference type="SAM" id="MobiDB-lite"/>
    </source>
</evidence>
<dbReference type="GO" id="GO:0000976">
    <property type="term" value="F:transcription cis-regulatory region binding"/>
    <property type="evidence" value="ECO:0007669"/>
    <property type="project" value="TreeGrafter"/>
</dbReference>
<dbReference type="FunFam" id="2.170.150.80:FF:000009">
    <property type="entry name" value="NAC domain-containing protein 8"/>
    <property type="match status" value="1"/>
</dbReference>
<evidence type="ECO:0000313" key="7">
    <source>
        <dbReference type="EMBL" id="KAK9090312.1"/>
    </source>
</evidence>
<proteinExistence type="predicted"/>
<reference evidence="7 8" key="1">
    <citation type="submission" date="2024-01" db="EMBL/GenBank/DDBJ databases">
        <title>Genome assemblies of Stephania.</title>
        <authorList>
            <person name="Yang L."/>
        </authorList>
    </citation>
    <scope>NUCLEOTIDE SEQUENCE [LARGE SCALE GENOMIC DNA]</scope>
    <source>
        <strain evidence="7">QJT</strain>
        <tissue evidence="7">Leaf</tissue>
    </source>
</reference>
<gene>
    <name evidence="7" type="ORF">Sjap_023489</name>
</gene>
<dbReference type="GO" id="GO:0005634">
    <property type="term" value="C:nucleus"/>
    <property type="evidence" value="ECO:0007669"/>
    <property type="project" value="TreeGrafter"/>
</dbReference>
<dbReference type="AlphaFoldDB" id="A0AAP0HMR0"/>
<sequence>MGKSEFGLGGFNEGDLMMIWSEFVRAWVTNGKGIARKVKNATESSECQIKDCGASLECPNCHHLIDNTEVPIDWPGLPSGVKFDPTDAELLEHLARQAGHGDSKPQLFIDVFIRTLDDICYTHPENLPGAKKDGSSVHFFHRTCKAYSTGSRKRRKIHGQSSSEQEDVRWHKTGKTKPVMENGVQKGCKKIMVLYKSSKKGVKPGKSKWVMHQYHLGTEENEKDGELVVSKIFYQQQPSLTDEIDTDSLIEVSVVKAVQLQTSPRTPASQTPNPPRPRKRALHDMDDEETVKEEPSLQAPVLTSEAPQQSLVKAVHQESSMAVPSYFAGESQDVEDPDPNAIDGSLLCNEILDSYAPIDGSGLRHDLYSDFGRHTNAGLEGDATICGISDLGNLELETPPEFDLADLQFGSQESITSGSPSMMVEVDDNLKGLYMPRNLLCTRQRRLSQATRILKLRSQHRKGEAD</sequence>
<dbReference type="PANTHER" id="PTHR31079:SF2">
    <property type="entry name" value="NAC DOMAIN CONTAINING PROTEIN 44-RELATED"/>
    <property type="match status" value="1"/>
</dbReference>
<dbReference type="Pfam" id="PF02365">
    <property type="entry name" value="NAM"/>
    <property type="match status" value="1"/>
</dbReference>
<dbReference type="InterPro" id="IPR036093">
    <property type="entry name" value="NAC_dom_sf"/>
</dbReference>
<keyword evidence="8" id="KW-1185">Reference proteome</keyword>
<dbReference type="EMBL" id="JBBNAE010000010">
    <property type="protein sequence ID" value="KAK9090312.1"/>
    <property type="molecule type" value="Genomic_DNA"/>
</dbReference>
<dbReference type="SUPFAM" id="SSF101941">
    <property type="entry name" value="NAC domain"/>
    <property type="match status" value="1"/>
</dbReference>
<dbReference type="InterPro" id="IPR044799">
    <property type="entry name" value="SOG1-like"/>
</dbReference>
<protein>
    <recommendedName>
        <fullName evidence="6">NAC domain-containing protein</fullName>
    </recommendedName>
</protein>
<keyword evidence="1" id="KW-0805">Transcription regulation</keyword>
<evidence type="ECO:0000256" key="2">
    <source>
        <dbReference type="ARBA" id="ARBA00023125"/>
    </source>
</evidence>
<dbReference type="PANTHER" id="PTHR31079">
    <property type="entry name" value="NAC DOMAIN-CONTAINING PROTEIN 73"/>
    <property type="match status" value="1"/>
</dbReference>
<accession>A0AAP0HMR0</accession>
<dbReference type="GO" id="GO:0003700">
    <property type="term" value="F:DNA-binding transcription factor activity"/>
    <property type="evidence" value="ECO:0007669"/>
    <property type="project" value="InterPro"/>
</dbReference>
<dbReference type="Gene3D" id="2.170.150.80">
    <property type="entry name" value="NAC domain"/>
    <property type="match status" value="1"/>
</dbReference>
<evidence type="ECO:0000256" key="3">
    <source>
        <dbReference type="ARBA" id="ARBA00023163"/>
    </source>
</evidence>
<evidence type="ECO:0000256" key="1">
    <source>
        <dbReference type="ARBA" id="ARBA00023015"/>
    </source>
</evidence>
<comment type="caution">
    <text evidence="7">The sequence shown here is derived from an EMBL/GenBank/DDBJ whole genome shotgun (WGS) entry which is preliminary data.</text>
</comment>
<name>A0AAP0HMR0_9MAGN</name>
<keyword evidence="2" id="KW-0238">DNA-binding</keyword>
<keyword evidence="3" id="KW-0804">Transcription</keyword>
<keyword evidence="4" id="KW-0539">Nucleus</keyword>
<feature type="domain" description="NAC" evidence="6">
    <location>
        <begin position="77"/>
        <end position="235"/>
    </location>
</feature>